<dbReference type="PANTHER" id="PTHR46696">
    <property type="entry name" value="P450, PUTATIVE (EUROFUNG)-RELATED"/>
    <property type="match status" value="1"/>
</dbReference>
<dbReference type="PROSITE" id="PS00086">
    <property type="entry name" value="CYTOCHROME_P450"/>
    <property type="match status" value="1"/>
</dbReference>
<dbReference type="CDD" id="cd11033">
    <property type="entry name" value="CYP142-like"/>
    <property type="match status" value="1"/>
</dbReference>
<dbReference type="InterPro" id="IPR001128">
    <property type="entry name" value="Cyt_P450"/>
</dbReference>
<evidence type="ECO:0000256" key="2">
    <source>
        <dbReference type="RuleBase" id="RU000461"/>
    </source>
</evidence>
<sequence length="403" mass="43685">MTTSSTYPDLAEPSTFVTEDLPALWRRLREHDPVHWSAPTGTRPGFWSLTRHADVVAVYRDAERFTSEGGNVAATLLAGGDSAAGRMLAVTDGPRHRAIRALLLRSFSPRLLSAVVDRVRARTRALVEATLDRDTDLAADLADHLPINTVGDLMDIPAADRPMLVDWNNRTLSRYGAWDTDLDEVLARNEILLYFGELAERRRSNPGDDVLSALTTGLVDGAPLSAEEVVFNCYSLILGADESSRMSAIGAGLALAAHPDQWAALRAGEVGLDTATDEVLRWVTPPMHFGRRALVDVELGGGVVRAGDAVLLWNSAANRDPAVFPDPERFDLGRAGNRHVAFGYGAHYCLGAFLGRAHVSSVLEAWREQASAIELTGEPRRLHSSFVHGWSSAPVRVSSAAAR</sequence>
<comment type="caution">
    <text evidence="3">The sequence shown here is derived from an EMBL/GenBank/DDBJ whole genome shotgun (WGS) entry which is preliminary data.</text>
</comment>
<keyword evidence="2" id="KW-0560">Oxidoreductase</keyword>
<dbReference type="InterPro" id="IPR017972">
    <property type="entry name" value="Cyt_P450_CS"/>
</dbReference>
<dbReference type="SUPFAM" id="SSF48264">
    <property type="entry name" value="Cytochrome P450"/>
    <property type="match status" value="1"/>
</dbReference>
<evidence type="ECO:0000256" key="1">
    <source>
        <dbReference type="ARBA" id="ARBA00010617"/>
    </source>
</evidence>
<evidence type="ECO:0000313" key="3">
    <source>
        <dbReference type="EMBL" id="OLR91937.1"/>
    </source>
</evidence>
<reference evidence="3 4" key="1">
    <citation type="submission" date="2016-10" db="EMBL/GenBank/DDBJ databases">
        <title>The Draft Genome Sequence of Actinokineospora bangkokensis 44EHWT reveals the biosynthetic pathway of antifungal compounds Thailandins with unusual extender unit butylmalonyl-CoA.</title>
        <authorList>
            <person name="Greule A."/>
            <person name="Intra B."/>
            <person name="Flemming S."/>
            <person name="Rommel M.G."/>
            <person name="Panbangred W."/>
            <person name="Bechthold A."/>
        </authorList>
    </citation>
    <scope>NUCLEOTIDE SEQUENCE [LARGE SCALE GENOMIC DNA]</scope>
    <source>
        <strain evidence="3 4">44EHW</strain>
    </source>
</reference>
<keyword evidence="2" id="KW-0503">Monooxygenase</keyword>
<evidence type="ECO:0000313" key="4">
    <source>
        <dbReference type="Proteomes" id="UP000186040"/>
    </source>
</evidence>
<dbReference type="Pfam" id="PF00067">
    <property type="entry name" value="p450"/>
    <property type="match status" value="1"/>
</dbReference>
<keyword evidence="2" id="KW-0408">Iron</keyword>
<gene>
    <name evidence="3" type="ORF">BJP25_24225</name>
</gene>
<keyword evidence="4" id="KW-1185">Reference proteome</keyword>
<organism evidence="3 4">
    <name type="scientific">Actinokineospora bangkokensis</name>
    <dbReference type="NCBI Taxonomy" id="1193682"/>
    <lineage>
        <taxon>Bacteria</taxon>
        <taxon>Bacillati</taxon>
        <taxon>Actinomycetota</taxon>
        <taxon>Actinomycetes</taxon>
        <taxon>Pseudonocardiales</taxon>
        <taxon>Pseudonocardiaceae</taxon>
        <taxon>Actinokineospora</taxon>
    </lineage>
</organism>
<comment type="similarity">
    <text evidence="1 2">Belongs to the cytochrome P450 family.</text>
</comment>
<dbReference type="RefSeq" id="WP_075976343.1">
    <property type="nucleotide sequence ID" value="NZ_MKQR01000018.1"/>
</dbReference>
<dbReference type="EMBL" id="MKQR01000018">
    <property type="protein sequence ID" value="OLR91937.1"/>
    <property type="molecule type" value="Genomic_DNA"/>
</dbReference>
<keyword evidence="2" id="KW-0349">Heme</keyword>
<name>A0A1Q9LIR0_9PSEU</name>
<dbReference type="Gene3D" id="1.10.630.10">
    <property type="entry name" value="Cytochrome P450"/>
    <property type="match status" value="1"/>
</dbReference>
<dbReference type="STRING" id="1193682.BJP25_24225"/>
<dbReference type="InterPro" id="IPR036396">
    <property type="entry name" value="Cyt_P450_sf"/>
</dbReference>
<dbReference type="PANTHER" id="PTHR46696:SF1">
    <property type="entry name" value="CYTOCHROME P450 YJIB-RELATED"/>
    <property type="match status" value="1"/>
</dbReference>
<proteinExistence type="inferred from homology"/>
<dbReference type="AlphaFoldDB" id="A0A1Q9LIR0"/>
<dbReference type="GO" id="GO:0016705">
    <property type="term" value="F:oxidoreductase activity, acting on paired donors, with incorporation or reduction of molecular oxygen"/>
    <property type="evidence" value="ECO:0007669"/>
    <property type="project" value="InterPro"/>
</dbReference>
<dbReference type="GO" id="GO:0005506">
    <property type="term" value="F:iron ion binding"/>
    <property type="evidence" value="ECO:0007669"/>
    <property type="project" value="InterPro"/>
</dbReference>
<protein>
    <submittedName>
        <fullName evidence="3">Cytochrome</fullName>
    </submittedName>
</protein>
<keyword evidence="2" id="KW-0479">Metal-binding</keyword>
<dbReference type="Proteomes" id="UP000186040">
    <property type="component" value="Unassembled WGS sequence"/>
</dbReference>
<dbReference type="PRINTS" id="PR00359">
    <property type="entry name" value="BP450"/>
</dbReference>
<dbReference type="OrthoDB" id="5241086at2"/>
<dbReference type="InterPro" id="IPR002397">
    <property type="entry name" value="Cyt_P450_B"/>
</dbReference>
<dbReference type="GO" id="GO:0020037">
    <property type="term" value="F:heme binding"/>
    <property type="evidence" value="ECO:0007669"/>
    <property type="project" value="InterPro"/>
</dbReference>
<accession>A0A1Q9LIR0</accession>
<dbReference type="GO" id="GO:0004497">
    <property type="term" value="F:monooxygenase activity"/>
    <property type="evidence" value="ECO:0007669"/>
    <property type="project" value="UniProtKB-KW"/>
</dbReference>